<dbReference type="GO" id="GO:0006310">
    <property type="term" value="P:DNA recombination"/>
    <property type="evidence" value="ECO:0007669"/>
    <property type="project" value="UniProtKB-KW"/>
</dbReference>
<gene>
    <name evidence="3" type="ORF">LDC_1853</name>
</gene>
<comment type="caution">
    <text evidence="3">The sequence shown here is derived from an EMBL/GenBank/DDBJ whole genome shotgun (WGS) entry which is preliminary data.</text>
</comment>
<evidence type="ECO:0000256" key="2">
    <source>
        <dbReference type="ARBA" id="ARBA00023172"/>
    </source>
</evidence>
<accession>D9PJZ0</accession>
<dbReference type="GO" id="GO:0015074">
    <property type="term" value="P:DNA integration"/>
    <property type="evidence" value="ECO:0007669"/>
    <property type="project" value="InterPro"/>
</dbReference>
<dbReference type="GO" id="GO:0003677">
    <property type="term" value="F:DNA binding"/>
    <property type="evidence" value="ECO:0007669"/>
    <property type="project" value="UniProtKB-KW"/>
</dbReference>
<proteinExistence type="predicted"/>
<dbReference type="Gene3D" id="1.10.443.10">
    <property type="entry name" value="Intergrase catalytic core"/>
    <property type="match status" value="1"/>
</dbReference>
<dbReference type="EMBL" id="ADZX01000567">
    <property type="protein sequence ID" value="EFK96112.1"/>
    <property type="molecule type" value="Genomic_DNA"/>
</dbReference>
<dbReference type="InterPro" id="IPR010998">
    <property type="entry name" value="Integrase_recombinase_N"/>
</dbReference>
<keyword evidence="1" id="KW-0238">DNA-binding</keyword>
<organism evidence="3">
    <name type="scientific">sediment metagenome</name>
    <dbReference type="NCBI Taxonomy" id="749907"/>
    <lineage>
        <taxon>unclassified sequences</taxon>
        <taxon>metagenomes</taxon>
        <taxon>ecological metagenomes</taxon>
    </lineage>
</organism>
<protein>
    <submittedName>
        <fullName evidence="3">Integrase</fullName>
    </submittedName>
</protein>
<dbReference type="InterPro" id="IPR011010">
    <property type="entry name" value="DNA_brk_join_enz"/>
</dbReference>
<evidence type="ECO:0000256" key="1">
    <source>
        <dbReference type="ARBA" id="ARBA00023125"/>
    </source>
</evidence>
<reference evidence="3" key="2">
    <citation type="journal article" date="2011" name="Microb. Ecol.">
        <title>Taxonomic and Functional Metagenomic Profiling of the Microbial Community in the Anoxic Sediment of a Sub-saline Shallow Lake (Laguna de Carrizo, Central Spain).</title>
        <authorList>
            <person name="Ferrer M."/>
            <person name="Guazzaroni M.E."/>
            <person name="Richter M."/>
            <person name="Garcia-Salamanca A."/>
            <person name="Yarza P."/>
            <person name="Suarez-Suarez A."/>
            <person name="Solano J."/>
            <person name="Alcaide M."/>
            <person name="van Dillewijn P."/>
            <person name="Molina-Henares M.A."/>
            <person name="Lopez-Cortes N."/>
            <person name="Al-Ramahi Y."/>
            <person name="Guerrero C."/>
            <person name="Acosta A."/>
            <person name="de Eugenio L.I."/>
            <person name="Martinez V."/>
            <person name="Marques S."/>
            <person name="Rojo F."/>
            <person name="Santero E."/>
            <person name="Genilloud O."/>
            <person name="Perez-Perez J."/>
            <person name="Rossello-Mora R."/>
            <person name="Ramos J.L."/>
        </authorList>
    </citation>
    <scope>NUCLEOTIDE SEQUENCE</scope>
</reference>
<sequence>MNTQSKLKINKSGGHEYIIIYFKKGKDMLRIPTDEEVAKGKMTEKLLFTAKVEDYQSKNKKILNLKQKVDTYILMESRQQFPRYYQHKCIRFITHDIENIGRGTPKYQRIAALATKFENAQRAGNKETKSLVQFIDDYIQYRKDRNTTRNTAKEFTTMKNRVIKFDADRKNTTLLSDINFTWSDAFEKFLLKKKYNSGTIEKTYTILITVLNHYYIRKEELKLNLSDKFKLKGFKRGEKSRNMANPLTYEQFKTLYNHKFDDKSLEKTRIRFCLQCSTGLRYSDMHRIRPDMIHEERIIIKPIKTDRHNITAEIDLNQYSRELLTNLSFDTSGLKIENAPYNRNIKKMFEKMQADKPDLKYRTDYGSHCARDTFISICVQSGVDFKTILTWSGQKSYTIMDRYISTTNEYKAGQMGKAFS</sequence>
<name>D9PJZ0_9ZZZZ</name>
<dbReference type="InterPro" id="IPR013762">
    <property type="entry name" value="Integrase-like_cat_sf"/>
</dbReference>
<dbReference type="Gene3D" id="1.10.150.130">
    <property type="match status" value="1"/>
</dbReference>
<keyword evidence="2" id="KW-0233">DNA recombination</keyword>
<dbReference type="AlphaFoldDB" id="D9PJZ0"/>
<dbReference type="SUPFAM" id="SSF56349">
    <property type="entry name" value="DNA breaking-rejoining enzymes"/>
    <property type="match status" value="1"/>
</dbReference>
<evidence type="ECO:0000313" key="3">
    <source>
        <dbReference type="EMBL" id="EFK96112.1"/>
    </source>
</evidence>
<reference evidence="3" key="1">
    <citation type="submission" date="2010-07" db="EMBL/GenBank/DDBJ databases">
        <authorList>
            <consortium name="CONSOLIDER consortium CSD2007-00005"/>
            <person name="Guazzaroni M.-E."/>
            <person name="Richter M."/>
            <person name="Garcia-Salamanca A."/>
            <person name="Yarza P."/>
            <person name="Ferrer M."/>
        </authorList>
    </citation>
    <scope>NUCLEOTIDE SEQUENCE</scope>
</reference>